<sequence length="174" mass="20074">MAQAPMDRRLLLVRDVFLVGHAQALRYIYAPHCIRLYGVDSVMQAPEYSTVLRKIAEGWRVGDSGLAPLLLVVRLHDRLRTIRSNILPALIVDPLDTDAYRRLRAHGDAIRHIGPNRFATPELRVLAVKLGNRLKNVAVKMMSGRRPAAWFIQRRRSLYLHTRQLLRRQYIPLL</sequence>
<reference evidence="1 2" key="1">
    <citation type="journal article" date="2010" name="Nature">
        <title>Genome sequencing and analysis of the model grass Brachypodium distachyon.</title>
        <authorList>
            <consortium name="International Brachypodium Initiative"/>
        </authorList>
    </citation>
    <scope>NUCLEOTIDE SEQUENCE [LARGE SCALE GENOMIC DNA]</scope>
    <source>
        <strain evidence="1 2">Bd21</strain>
    </source>
</reference>
<dbReference type="InParanoid" id="A0A2K2DMY1"/>
<reference evidence="1" key="2">
    <citation type="submission" date="2017-06" db="EMBL/GenBank/DDBJ databases">
        <title>WGS assembly of Brachypodium distachyon.</title>
        <authorList>
            <consortium name="The International Brachypodium Initiative"/>
            <person name="Lucas S."/>
            <person name="Harmon-Smith M."/>
            <person name="Lail K."/>
            <person name="Tice H."/>
            <person name="Grimwood J."/>
            <person name="Bruce D."/>
            <person name="Barry K."/>
            <person name="Shu S."/>
            <person name="Lindquist E."/>
            <person name="Wang M."/>
            <person name="Pitluck S."/>
            <person name="Vogel J.P."/>
            <person name="Garvin D.F."/>
            <person name="Mockler T.C."/>
            <person name="Schmutz J."/>
            <person name="Rokhsar D."/>
            <person name="Bevan M.W."/>
        </authorList>
    </citation>
    <scope>NUCLEOTIDE SEQUENCE</scope>
    <source>
        <strain evidence="1">Bd21</strain>
    </source>
</reference>
<evidence type="ECO:0000313" key="3">
    <source>
        <dbReference type="Proteomes" id="UP000008810"/>
    </source>
</evidence>
<dbReference type="OrthoDB" id="10424996at2759"/>
<reference evidence="2" key="3">
    <citation type="submission" date="2018-08" db="UniProtKB">
        <authorList>
            <consortium name="EnsemblPlants"/>
        </authorList>
    </citation>
    <scope>IDENTIFICATION</scope>
    <source>
        <strain evidence="2">cv. Bd21</strain>
    </source>
</reference>
<dbReference type="AlphaFoldDB" id="A0A2K2DMY1"/>
<gene>
    <name evidence="1" type="ORF">BRADI_1g35852v3</name>
</gene>
<evidence type="ECO:0000313" key="2">
    <source>
        <dbReference type="EnsemblPlants" id="PNT75630"/>
    </source>
</evidence>
<dbReference type="EnsemblPlants" id="PNT75630">
    <property type="protein sequence ID" value="PNT75630"/>
    <property type="gene ID" value="BRADI_1g35852v3"/>
</dbReference>
<dbReference type="FunCoup" id="A0A2K2DMY1">
    <property type="interactions" value="116"/>
</dbReference>
<evidence type="ECO:0000313" key="1">
    <source>
        <dbReference type="EMBL" id="PNT75630.1"/>
    </source>
</evidence>
<dbReference type="Proteomes" id="UP000008810">
    <property type="component" value="Chromosome 1"/>
</dbReference>
<proteinExistence type="predicted"/>
<dbReference type="EMBL" id="CM000880">
    <property type="protein sequence ID" value="PNT75630.1"/>
    <property type="molecule type" value="Genomic_DNA"/>
</dbReference>
<accession>A0A2K2DMY1</accession>
<dbReference type="Gramene" id="PNT75630">
    <property type="protein sequence ID" value="PNT75630"/>
    <property type="gene ID" value="BRADI_1g35852v3"/>
</dbReference>
<protein>
    <submittedName>
        <fullName evidence="1 2">Uncharacterized protein</fullName>
    </submittedName>
</protein>
<organism evidence="1">
    <name type="scientific">Brachypodium distachyon</name>
    <name type="common">Purple false brome</name>
    <name type="synonym">Trachynia distachya</name>
    <dbReference type="NCBI Taxonomy" id="15368"/>
    <lineage>
        <taxon>Eukaryota</taxon>
        <taxon>Viridiplantae</taxon>
        <taxon>Streptophyta</taxon>
        <taxon>Embryophyta</taxon>
        <taxon>Tracheophyta</taxon>
        <taxon>Spermatophyta</taxon>
        <taxon>Magnoliopsida</taxon>
        <taxon>Liliopsida</taxon>
        <taxon>Poales</taxon>
        <taxon>Poaceae</taxon>
        <taxon>BOP clade</taxon>
        <taxon>Pooideae</taxon>
        <taxon>Stipodae</taxon>
        <taxon>Brachypodieae</taxon>
        <taxon>Brachypodium</taxon>
    </lineage>
</organism>
<name>A0A2K2DMY1_BRADI</name>
<keyword evidence="3" id="KW-1185">Reference proteome</keyword>